<dbReference type="Proteomes" id="UP001152798">
    <property type="component" value="Chromosome 5"/>
</dbReference>
<dbReference type="PANTHER" id="PTHR12271:SF133">
    <property type="entry name" value="POLY(A) RNA POLYMERASE, MITOCHONDRIAL"/>
    <property type="match status" value="1"/>
</dbReference>
<dbReference type="OrthoDB" id="434989at2759"/>
<organism evidence="8 9">
    <name type="scientific">Nezara viridula</name>
    <name type="common">Southern green stink bug</name>
    <name type="synonym">Cimex viridulus</name>
    <dbReference type="NCBI Taxonomy" id="85310"/>
    <lineage>
        <taxon>Eukaryota</taxon>
        <taxon>Metazoa</taxon>
        <taxon>Ecdysozoa</taxon>
        <taxon>Arthropoda</taxon>
        <taxon>Hexapoda</taxon>
        <taxon>Insecta</taxon>
        <taxon>Pterygota</taxon>
        <taxon>Neoptera</taxon>
        <taxon>Paraneoptera</taxon>
        <taxon>Hemiptera</taxon>
        <taxon>Heteroptera</taxon>
        <taxon>Panheteroptera</taxon>
        <taxon>Pentatomomorpha</taxon>
        <taxon>Pentatomoidea</taxon>
        <taxon>Pentatomidae</taxon>
        <taxon>Pentatominae</taxon>
        <taxon>Nezara</taxon>
    </lineage>
</organism>
<keyword evidence="9" id="KW-1185">Reference proteome</keyword>
<dbReference type="Gene3D" id="1.10.1410.10">
    <property type="match status" value="1"/>
</dbReference>
<dbReference type="EMBL" id="OV725081">
    <property type="protein sequence ID" value="CAH1401680.1"/>
    <property type="molecule type" value="Genomic_DNA"/>
</dbReference>
<evidence type="ECO:0000256" key="3">
    <source>
        <dbReference type="ARBA" id="ARBA00022679"/>
    </source>
</evidence>
<evidence type="ECO:0000256" key="2">
    <source>
        <dbReference type="ARBA" id="ARBA00001946"/>
    </source>
</evidence>
<protein>
    <recommendedName>
        <fullName evidence="10">Poly(A) RNA polymerase, mitochondrial</fullName>
    </recommendedName>
</protein>
<feature type="domain" description="Poly(A) RNA polymerase mitochondrial-like central palm" evidence="7">
    <location>
        <begin position="201"/>
        <end position="353"/>
    </location>
</feature>
<dbReference type="Pfam" id="PF03828">
    <property type="entry name" value="PAP_assoc"/>
    <property type="match status" value="1"/>
</dbReference>
<proteinExistence type="predicted"/>
<dbReference type="GO" id="GO:0046872">
    <property type="term" value="F:metal ion binding"/>
    <property type="evidence" value="ECO:0007669"/>
    <property type="project" value="UniProtKB-KW"/>
</dbReference>
<keyword evidence="3" id="KW-0808">Transferase</keyword>
<dbReference type="GO" id="GO:0031123">
    <property type="term" value="P:RNA 3'-end processing"/>
    <property type="evidence" value="ECO:0007669"/>
    <property type="project" value="TreeGrafter"/>
</dbReference>
<dbReference type="SUPFAM" id="SSF81301">
    <property type="entry name" value="Nucleotidyltransferase"/>
    <property type="match status" value="1"/>
</dbReference>
<evidence type="ECO:0000256" key="4">
    <source>
        <dbReference type="ARBA" id="ARBA00022723"/>
    </source>
</evidence>
<evidence type="ECO:0000256" key="1">
    <source>
        <dbReference type="ARBA" id="ARBA00001936"/>
    </source>
</evidence>
<dbReference type="InterPro" id="IPR043519">
    <property type="entry name" value="NT_sf"/>
</dbReference>
<sequence length="553" mass="63339">MVAVVKPSVPPLFKMSIFLKIKPDFVYCFRRNIVKHIANITFDNVIYSSNNFSKNGYSTNISGKETIPDNKTAQFIKFDDMIEEGRKVAQRSYVVQVNSENSCIELHDYCQSICTVENMFYYRVKDDHFVLVEFSNSEAAHKLSFDPNNLAVVSPFIWFRTGKKKKLVPSSVNVSPLINISQGPTELEIIEWMTVAQSLLDEMEILYQSTKLSQLGFKLRMICARQVEMMLSGLFPNIRAFPFGSTVNSFGKEGCDLDLVLRYNFSQENSDDLRLVHHSKINGISSRGQTQRQMELLGDLLQIYVPGVIGVKRILGARVPIIKYSHEFTGVDVDISLTNMSAMYMSELLYIFAHLDPAAQRLVFSIKAWAKVVGLTNPSPGRWITNFSLTLLVLFYLQNERRLPSIDDLFKLAGPNDTRYAEEINCSFIRDLRNVRLELDHSKTTAELLLGFFNFYQNFDFNNKAISLCSAKIINKLDYSPMYIVNPLDRNLNVTKNVSLEEVERIRVEARNAAWALETSSRLVDLFRSSPESLMSKRKYISRMVMVKDLFQT</sequence>
<dbReference type="SUPFAM" id="SSF81631">
    <property type="entry name" value="PAP/OAS1 substrate-binding domain"/>
    <property type="match status" value="1"/>
</dbReference>
<keyword evidence="5" id="KW-0460">Magnesium</keyword>
<evidence type="ECO:0000313" key="9">
    <source>
        <dbReference type="Proteomes" id="UP001152798"/>
    </source>
</evidence>
<gene>
    <name evidence="8" type="ORF">NEZAVI_LOCUS10650</name>
</gene>
<reference evidence="8" key="1">
    <citation type="submission" date="2022-01" db="EMBL/GenBank/DDBJ databases">
        <authorList>
            <person name="King R."/>
        </authorList>
    </citation>
    <scope>NUCLEOTIDE SEQUENCE</scope>
</reference>
<dbReference type="InterPro" id="IPR054708">
    <property type="entry name" value="MTPAP-like_central"/>
</dbReference>
<evidence type="ECO:0000259" key="6">
    <source>
        <dbReference type="Pfam" id="PF03828"/>
    </source>
</evidence>
<dbReference type="CDD" id="cd05402">
    <property type="entry name" value="NT_PAP_TUTase"/>
    <property type="match status" value="1"/>
</dbReference>
<evidence type="ECO:0000313" key="8">
    <source>
        <dbReference type="EMBL" id="CAH1401680.1"/>
    </source>
</evidence>
<evidence type="ECO:0008006" key="10">
    <source>
        <dbReference type="Google" id="ProtNLM"/>
    </source>
</evidence>
<evidence type="ECO:0000259" key="7">
    <source>
        <dbReference type="Pfam" id="PF22600"/>
    </source>
</evidence>
<comment type="cofactor">
    <cofactor evidence="1">
        <name>Mn(2+)</name>
        <dbReference type="ChEBI" id="CHEBI:29035"/>
    </cofactor>
</comment>
<dbReference type="Gene3D" id="3.30.460.10">
    <property type="entry name" value="Beta Polymerase, domain 2"/>
    <property type="match status" value="1"/>
</dbReference>
<name>A0A9P0MR76_NEZVI</name>
<dbReference type="PANTHER" id="PTHR12271">
    <property type="entry name" value="POLY A POLYMERASE CID PAP -RELATED"/>
    <property type="match status" value="1"/>
</dbReference>
<dbReference type="InterPro" id="IPR002058">
    <property type="entry name" value="PAP_assoc"/>
</dbReference>
<evidence type="ECO:0000256" key="5">
    <source>
        <dbReference type="ARBA" id="ARBA00022842"/>
    </source>
</evidence>
<accession>A0A9P0MR76</accession>
<dbReference type="AlphaFoldDB" id="A0A9P0MR76"/>
<dbReference type="Pfam" id="PF22600">
    <property type="entry name" value="MTPAP-like_central"/>
    <property type="match status" value="1"/>
</dbReference>
<keyword evidence="4" id="KW-0479">Metal-binding</keyword>
<comment type="cofactor">
    <cofactor evidence="2">
        <name>Mg(2+)</name>
        <dbReference type="ChEBI" id="CHEBI:18420"/>
    </cofactor>
</comment>
<dbReference type="GO" id="GO:1990817">
    <property type="term" value="F:poly(A) RNA polymerase activity"/>
    <property type="evidence" value="ECO:0007669"/>
    <property type="project" value="TreeGrafter"/>
</dbReference>
<feature type="domain" description="PAP-associated" evidence="6">
    <location>
        <begin position="446"/>
        <end position="481"/>
    </location>
</feature>